<proteinExistence type="predicted"/>
<dbReference type="HOGENOM" id="CLU_009583_14_0_10"/>
<dbReference type="Proteomes" id="UP000017831">
    <property type="component" value="Unassembled WGS sequence"/>
</dbReference>
<dbReference type="PANTHER" id="PTHR45947:SF3">
    <property type="entry name" value="SULFOQUINOVOSYL TRANSFERASE SQD2"/>
    <property type="match status" value="1"/>
</dbReference>
<dbReference type="EMBL" id="AQHY01000022">
    <property type="protein sequence ID" value="EOA54959.1"/>
    <property type="molecule type" value="Genomic_DNA"/>
</dbReference>
<evidence type="ECO:0000259" key="1">
    <source>
        <dbReference type="Pfam" id="PF00534"/>
    </source>
</evidence>
<dbReference type="Pfam" id="PF00534">
    <property type="entry name" value="Glycos_transf_1"/>
    <property type="match status" value="1"/>
</dbReference>
<dbReference type="Pfam" id="PF13439">
    <property type="entry name" value="Glyco_transf_4"/>
    <property type="match status" value="1"/>
</dbReference>
<dbReference type="InterPro" id="IPR028098">
    <property type="entry name" value="Glyco_trans_4-like_N"/>
</dbReference>
<dbReference type="OrthoDB" id="7560678at2"/>
<dbReference type="PANTHER" id="PTHR45947">
    <property type="entry name" value="SULFOQUINOVOSYL TRANSFERASE SQD2"/>
    <property type="match status" value="1"/>
</dbReference>
<gene>
    <name evidence="3" type="ORF">HMPREF1534_01772</name>
</gene>
<dbReference type="SUPFAM" id="SSF53756">
    <property type="entry name" value="UDP-Glycosyltransferase/glycogen phosphorylase"/>
    <property type="match status" value="1"/>
</dbReference>
<feature type="domain" description="Glycosyl transferase family 1" evidence="1">
    <location>
        <begin position="180"/>
        <end position="344"/>
    </location>
</feature>
<evidence type="ECO:0008006" key="5">
    <source>
        <dbReference type="Google" id="ProtNLM"/>
    </source>
</evidence>
<evidence type="ECO:0000313" key="3">
    <source>
        <dbReference type="EMBL" id="EOA54959.1"/>
    </source>
</evidence>
<organism evidence="3 4">
    <name type="scientific">Phocaeicola massiliensis B84634 = Timone 84634 = DSM 17679 = JCM 13223</name>
    <dbReference type="NCBI Taxonomy" id="1121098"/>
    <lineage>
        <taxon>Bacteria</taxon>
        <taxon>Pseudomonadati</taxon>
        <taxon>Bacteroidota</taxon>
        <taxon>Bacteroidia</taxon>
        <taxon>Bacteroidales</taxon>
        <taxon>Bacteroidaceae</taxon>
        <taxon>Phocaeicola</taxon>
    </lineage>
</organism>
<name>U6REB7_9BACT</name>
<dbReference type="AlphaFoldDB" id="U6REB7"/>
<evidence type="ECO:0000313" key="4">
    <source>
        <dbReference type="Proteomes" id="UP000017831"/>
    </source>
</evidence>
<protein>
    <recommendedName>
        <fullName evidence="5">Glycosyl transferase family 1 domain-containing protein</fullName>
    </recommendedName>
</protein>
<feature type="domain" description="Glycosyltransferase subfamily 4-like N-terminal" evidence="2">
    <location>
        <begin position="72"/>
        <end position="175"/>
    </location>
</feature>
<dbReference type="STRING" id="1121098.HMPREF1534_01772"/>
<evidence type="ECO:0000259" key="2">
    <source>
        <dbReference type="Pfam" id="PF13439"/>
    </source>
</evidence>
<keyword evidence="4" id="KW-1185">Reference proteome</keyword>
<dbReference type="GO" id="GO:0016757">
    <property type="term" value="F:glycosyltransferase activity"/>
    <property type="evidence" value="ECO:0007669"/>
    <property type="project" value="InterPro"/>
</dbReference>
<accession>U6REB7</accession>
<dbReference type="PATRIC" id="fig|1121098.3.peg.1800"/>
<comment type="caution">
    <text evidence="3">The sequence shown here is derived from an EMBL/GenBank/DDBJ whole genome shotgun (WGS) entry which is preliminary data.</text>
</comment>
<sequence>MKLYTNIGKIMNKYINKALSRKVLFMGVSMKTKGGMTAVLVSYDKYIENMQFIPTWKLGNKLVKSGYALQAIIRMWIKCLIDKNIEIVHIHGAANASFYRCKIFINLAKRLNKKVILHEHAADFVEFYQNSNDQVNIRETLNKCDCLIVLSDSWKKYFSSIGVDKSKISVLNNIVPPPNFRDSPRKDNKLHLMFMGEISMRKGGFDLLQAISDNKEYFKDKLLLRMGGNEVDGDIKTFIRNHQLEDFVSYEGWISGEKKTECLNWEDVYILPSYNEGLPIAILEAMSYKHPVISTPVGGIPEVIQTKENGMLVQPGNKEEIAKAIAHYIEHPEDIKQHGEKAYQTIQDFFPQKVFTDLRHLYQSLMK</sequence>
<dbReference type="InterPro" id="IPR001296">
    <property type="entry name" value="Glyco_trans_1"/>
</dbReference>
<reference evidence="3 4" key="1">
    <citation type="submission" date="2013-04" db="EMBL/GenBank/DDBJ databases">
        <title>The Genome Sequence of Bacteroides massiliensis DSM 17679.</title>
        <authorList>
            <consortium name="The Broad Institute Genomics Platform"/>
            <person name="Earl A."/>
            <person name="Ward D."/>
            <person name="Feldgarden M."/>
            <person name="Gevers D."/>
            <person name="Martens E."/>
            <person name="Fenner L."/>
            <person name="Roux V."/>
            <person name="Mallet M.N."/>
            <person name="Raoult D."/>
            <person name="Walker B."/>
            <person name="Young S."/>
            <person name="Zeng Q."/>
            <person name="Gargeya S."/>
            <person name="Fitzgerald M."/>
            <person name="Haas B."/>
            <person name="Abouelleil A."/>
            <person name="Allen A.W."/>
            <person name="Alvarado L."/>
            <person name="Arachchi H.M."/>
            <person name="Berlin A.M."/>
            <person name="Chapman S.B."/>
            <person name="Gainer-Dewar J."/>
            <person name="Goldberg J."/>
            <person name="Griggs A."/>
            <person name="Gujja S."/>
            <person name="Hansen M."/>
            <person name="Howarth C."/>
            <person name="Imamovic A."/>
            <person name="Ireland A."/>
            <person name="Larimer J."/>
            <person name="McCowan C."/>
            <person name="Murphy C."/>
            <person name="Pearson M."/>
            <person name="Poon T.W."/>
            <person name="Priest M."/>
            <person name="Roberts A."/>
            <person name="Saif S."/>
            <person name="Shea T."/>
            <person name="Sisk P."/>
            <person name="Sykes S."/>
            <person name="Wortman J."/>
            <person name="Nusbaum C."/>
            <person name="Birren B."/>
        </authorList>
    </citation>
    <scope>NUCLEOTIDE SEQUENCE [LARGE SCALE GENOMIC DNA]</scope>
    <source>
        <strain evidence="4">B84634 / Timone 84634 / DSM 17679 / JCM 13223</strain>
    </source>
</reference>
<dbReference type="InterPro" id="IPR050194">
    <property type="entry name" value="Glycosyltransferase_grp1"/>
</dbReference>
<dbReference type="Gene3D" id="3.40.50.2000">
    <property type="entry name" value="Glycogen Phosphorylase B"/>
    <property type="match status" value="2"/>
</dbReference>
<dbReference type="CDD" id="cd03801">
    <property type="entry name" value="GT4_PimA-like"/>
    <property type="match status" value="1"/>
</dbReference>
<dbReference type="eggNOG" id="COG0438">
    <property type="taxonomic scope" value="Bacteria"/>
</dbReference>